<gene>
    <name evidence="4" type="ORF">CmeUKMEL1_00995</name>
</gene>
<dbReference type="PANTHER" id="PTHR12277">
    <property type="entry name" value="ALPHA/BETA HYDROLASE DOMAIN-CONTAINING PROTEIN"/>
    <property type="match status" value="1"/>
</dbReference>
<keyword evidence="4" id="KW-0378">Hydrolase</keyword>
<dbReference type="PROSITE" id="PS51417">
    <property type="entry name" value="ARF"/>
    <property type="match status" value="1"/>
</dbReference>
<comment type="caution">
    <text evidence="4">The sequence shown here is derived from an EMBL/GenBank/DDBJ whole genome shotgun (WGS) entry which is preliminary data.</text>
</comment>
<keyword evidence="5" id="KW-1185">Reference proteome</keyword>
<sequence length="1649" mass="190830">MVIQKFVDVAMFPGTYSSYDVTSYPETILIPGPIDADKKIPCFFFAPRSNSKILVIYAHANGVDIGDIHNRLHYVSERLKVNMLLFDYPGYGKYEGRSDESSVDQCMNTLLNFATQELNWPIENIILWGCSIGTGPSTRQAKILNERKKKLGGLVLQCPYKSIKHAAESLAGKIGRFLISQRWNIQSEIMDCSCPVLWIHGKKDSLFNWHGSLEMYNNYHIHLRSCHFPKDANHHYFDIEVDIIQPIQKFINKFVLPNALPIIDHGYIRNGKKVKLNINKAFSGKLNPFRPTILDVYLTRNTNVKVSKDNFMPGEKKSNDTPNNNIDDEGNHIRIIGPKDIKSILPFWGNNKKDTNSTIHSQKNMIYLEGDFAPKYIWLNGEAGEYIKHSQENISKTNSSSSIYLSSSGEDEFENNSDCDSGFDSDVGSNQSDDYSNEEFKCYNKLVNSKMISSNNIFHKNIKQCISYNNINTNVYSIYNNAFEKSHKLNFRKRNVILNNPSVFRMECRNRMERLNFRSFIKNEELLLNFWPITNLYCYIFDQYYQFFQVILQKLKQGEFSFIKNGNETFLSVIMWVRRLYYLYTPTLFMNSIYSYDSDSDKWVLEGITIGNIYIQLKNIDGVFGRLAVRLLDNLPMSNSFPPPYYIILPIYVPPKPFFQPIAEWIVRNIYRFHVYNLIKSNKSTKYRELLISQKYTNIEFFNDPMNQLETKCLLEELSFSSLQHFLLSNTRPKIEKLALITGFGNWVPFGWREFFVKLFEANSKHYLQRLFLNHEKVNINSNDFINLLVPFYLPSFVNLEIMFKIIKTKIKTRDEWIDSMKTNSKNEFQENQINSLIHPEICNNIFNNLMIVINSSIKITDGLKIHSITKNKHLDFQTNTQSSFLLQSSQLNWEEILKDFDSFSNFMSQINFVIPDLSLPGISQTFRGRQRTENQKPSNEKANELIHSSSDNVLETIPIFGNMEFDQINQSADMDEFNCEEILEVEGSKIEKLHDEIESPEQTIMRSFQGKIIVINDSSDAIKHDNSEKNPSDEFERFTEKSTNNNELPLTWESVFLDSNDPLLIINQLQYHDKIYMGMSPTNYMVLHRSLYEKYSFLRLNYESEYLFRLLWHFSHCCIYHGNLLNGSTLNRDFGSSIIHPLQCILLIIGILRRSLENPSHSDLKQLNWERDNSDDQYSGFNSSCINSSSNRKLNIVERILAVSIELLENGVCNQIVNYQMNCKSNSDPFILGDNIQDILNSRNNESLNSILNENKSTLESSSNCKKNTSSTLEENYEANINKESKILNCKNNLSNDSSLSSSRISSLESVIQKVYDCKINKNELSNADRKQPRKVVIYSSTTKPIHRDHFFREETGILKRMVKNKKQMKETRIVNINQQSKKFNTFSPALVANQDLDKPQSQNILRSMGLESTNAFCERNLESWPASSGRTTFLLWHLKGRYVDSATTDNIYSAVIERENCVLNIFDRDIFSQSDKSYNCILKIKNRNEIDENVCIVKKKGKYKMQIINKDTINNEDSSNIDGILFFIDSSDHGRIPLARRLLVQLLKKANKQTPVLIIATRQDIMGALGPGELAAKLKIDDIVSMFEDNAWDYGIIGVSAYTGLGCNEALDWISEAIWRHQLLCHCIPFNRFCYNLCNSGILTLNF</sequence>
<reference evidence="4 5" key="1">
    <citation type="submission" date="2014-04" db="EMBL/GenBank/DDBJ databases">
        <title>Comparative Genomics of Cryptosporidium Species.</title>
        <authorList>
            <person name="Silva J.C."/>
            <person name="Su Q."/>
            <person name="Chalmers R."/>
            <person name="Chibucos M.C."/>
            <person name="Elwin K."/>
            <person name="Godinez A."/>
            <person name="Guo F."/>
            <person name="Huynh K."/>
            <person name="Orvis J."/>
            <person name="Ott S."/>
            <person name="Sadzewicz L."/>
            <person name="Sengamalay N."/>
            <person name="Shetty A."/>
            <person name="Sun M."/>
            <person name="Tallon L."/>
            <person name="Xiao L."/>
            <person name="Zhang H."/>
            <person name="Fraser C.M."/>
            <person name="Zhu G."/>
            <person name="Kissinger J."/>
            <person name="Widmer G."/>
        </authorList>
    </citation>
    <scope>NUCLEOTIDE SEQUENCE [LARGE SCALE GENOMIC DNA]</scope>
    <source>
        <strain evidence="4 5">UKMEL1</strain>
    </source>
</reference>
<evidence type="ECO:0000256" key="2">
    <source>
        <dbReference type="ARBA" id="ARBA00023134"/>
    </source>
</evidence>
<dbReference type="InterPro" id="IPR027417">
    <property type="entry name" value="P-loop_NTPase"/>
</dbReference>
<organism evidence="4 5">
    <name type="scientific">Cryptosporidium meleagridis</name>
    <dbReference type="NCBI Taxonomy" id="93969"/>
    <lineage>
        <taxon>Eukaryota</taxon>
        <taxon>Sar</taxon>
        <taxon>Alveolata</taxon>
        <taxon>Apicomplexa</taxon>
        <taxon>Conoidasida</taxon>
        <taxon>Coccidia</taxon>
        <taxon>Eucoccidiorida</taxon>
        <taxon>Eimeriorina</taxon>
        <taxon>Cryptosporidiidae</taxon>
        <taxon>Cryptosporidium</taxon>
    </lineage>
</organism>
<dbReference type="PANTHER" id="PTHR12277:SF197">
    <property type="entry name" value="CHROMOSOME UNDETERMINED SCAFFOLD_38, WHOLE GENOME SHOTGUN SEQUENCE"/>
    <property type="match status" value="1"/>
</dbReference>
<proteinExistence type="predicted"/>
<feature type="compositionally biased region" description="Basic and acidic residues" evidence="3">
    <location>
        <begin position="931"/>
        <end position="945"/>
    </location>
</feature>
<evidence type="ECO:0000313" key="4">
    <source>
        <dbReference type="EMBL" id="POM82158.1"/>
    </source>
</evidence>
<dbReference type="Pfam" id="PF00025">
    <property type="entry name" value="Arf"/>
    <property type="match status" value="1"/>
</dbReference>
<dbReference type="Gene3D" id="3.40.50.300">
    <property type="entry name" value="P-loop containing nucleotide triphosphate hydrolases"/>
    <property type="match status" value="1"/>
</dbReference>
<dbReference type="GO" id="GO:0003924">
    <property type="term" value="F:GTPase activity"/>
    <property type="evidence" value="ECO:0007669"/>
    <property type="project" value="InterPro"/>
</dbReference>
<feature type="region of interest" description="Disordered" evidence="3">
    <location>
        <begin position="928"/>
        <end position="948"/>
    </location>
</feature>
<feature type="region of interest" description="Disordered" evidence="3">
    <location>
        <begin position="398"/>
        <end position="432"/>
    </location>
</feature>
<dbReference type="OrthoDB" id="10249433at2759"/>
<name>A0A2P4YWL7_9CRYT</name>
<dbReference type="GO" id="GO:0005525">
    <property type="term" value="F:GTP binding"/>
    <property type="evidence" value="ECO:0007669"/>
    <property type="project" value="UniProtKB-KW"/>
</dbReference>
<feature type="compositionally biased region" description="Acidic residues" evidence="3">
    <location>
        <begin position="409"/>
        <end position="423"/>
    </location>
</feature>
<keyword evidence="2" id="KW-0342">GTP-binding</keyword>
<dbReference type="InterPro" id="IPR029058">
    <property type="entry name" value="AB_hydrolase_fold"/>
</dbReference>
<evidence type="ECO:0000256" key="1">
    <source>
        <dbReference type="ARBA" id="ARBA00022741"/>
    </source>
</evidence>
<keyword evidence="1" id="KW-0547">Nucleotide-binding</keyword>
<dbReference type="Gene3D" id="3.40.50.1820">
    <property type="entry name" value="alpha/beta hydrolase"/>
    <property type="match status" value="1"/>
</dbReference>
<dbReference type="Proteomes" id="UP000236928">
    <property type="component" value="Unassembled WGS sequence"/>
</dbReference>
<dbReference type="SUPFAM" id="SSF52540">
    <property type="entry name" value="P-loop containing nucleoside triphosphate hydrolases"/>
    <property type="match status" value="1"/>
</dbReference>
<dbReference type="InterPro" id="IPR006689">
    <property type="entry name" value="Small_GTPase_ARF/SAR"/>
</dbReference>
<evidence type="ECO:0000313" key="5">
    <source>
        <dbReference type="Proteomes" id="UP000236928"/>
    </source>
</evidence>
<protein>
    <submittedName>
        <fullName evidence="4">Alpha/beta hydrolase family protein</fullName>
    </submittedName>
</protein>
<feature type="compositionally biased region" description="Low complexity" evidence="3">
    <location>
        <begin position="398"/>
        <end position="408"/>
    </location>
</feature>
<evidence type="ECO:0000256" key="3">
    <source>
        <dbReference type="SAM" id="MobiDB-lite"/>
    </source>
</evidence>
<accession>A0A2P4YWL7</accession>
<feature type="region of interest" description="Disordered" evidence="3">
    <location>
        <begin position="308"/>
        <end position="332"/>
    </location>
</feature>
<dbReference type="VEuPathDB" id="CryptoDB:CmeUKMEL1_00995"/>
<dbReference type="EMBL" id="JIBK01000002">
    <property type="protein sequence ID" value="POM82158.1"/>
    <property type="molecule type" value="Genomic_DNA"/>
</dbReference>
<dbReference type="SUPFAM" id="SSF53474">
    <property type="entry name" value="alpha/beta-Hydrolases"/>
    <property type="match status" value="1"/>
</dbReference>